<feature type="region of interest" description="Disordered" evidence="1">
    <location>
        <begin position="43"/>
        <end position="151"/>
    </location>
</feature>
<sequence length="151" mass="16497">MVWVIILAWIAVVVVLVVALLRLAQGESQDHILTRAKARRNQWWSDKDSHASASSDQQMPRRAGSAPAYTPQTPAVQLRRARPYEDNEDTMDHPVYVNDSSVVEVKALMTPSPTDSDGTSGKTADSQLSQTVQTGELAAETSDQIPRTPAS</sequence>
<feature type="compositionally biased region" description="Polar residues" evidence="1">
    <location>
        <begin position="141"/>
        <end position="151"/>
    </location>
</feature>
<organism evidence="2 3">
    <name type="scientific">Bombiscardovia coagulans</name>
    <dbReference type="NCBI Taxonomy" id="686666"/>
    <lineage>
        <taxon>Bacteria</taxon>
        <taxon>Bacillati</taxon>
        <taxon>Actinomycetota</taxon>
        <taxon>Actinomycetes</taxon>
        <taxon>Bifidobacteriales</taxon>
        <taxon>Bifidobacteriaceae</taxon>
        <taxon>Bombiscardovia</taxon>
    </lineage>
</organism>
<dbReference type="EMBL" id="MWWS01000005">
    <property type="protein sequence ID" value="OZG49261.1"/>
    <property type="molecule type" value="Genomic_DNA"/>
</dbReference>
<name>A0A261EQX3_9BIFI</name>
<reference evidence="2 3" key="1">
    <citation type="journal article" date="2017" name="BMC Genomics">
        <title>Comparative genomic and phylogenomic analyses of the Bifidobacteriaceae family.</title>
        <authorList>
            <person name="Lugli G.A."/>
            <person name="Milani C."/>
            <person name="Turroni F."/>
            <person name="Duranti S."/>
            <person name="Mancabelli L."/>
            <person name="Mangifesta M."/>
            <person name="Ferrario C."/>
            <person name="Modesto M."/>
            <person name="Mattarelli P."/>
            <person name="Jiri K."/>
            <person name="van Sinderen D."/>
            <person name="Ventura M."/>
        </authorList>
    </citation>
    <scope>NUCLEOTIDE SEQUENCE [LARGE SCALE GENOMIC DNA]</scope>
    <source>
        <strain evidence="2 3">DSM 22924</strain>
    </source>
</reference>
<protein>
    <submittedName>
        <fullName evidence="2">Uncharacterized protein</fullName>
    </submittedName>
</protein>
<dbReference type="Proteomes" id="UP000216004">
    <property type="component" value="Unassembled WGS sequence"/>
</dbReference>
<keyword evidence="3" id="KW-1185">Reference proteome</keyword>
<evidence type="ECO:0000313" key="3">
    <source>
        <dbReference type="Proteomes" id="UP000216004"/>
    </source>
</evidence>
<dbReference type="OrthoDB" id="3240310at2"/>
<evidence type="ECO:0000313" key="2">
    <source>
        <dbReference type="EMBL" id="OZG49261.1"/>
    </source>
</evidence>
<dbReference type="AlphaFoldDB" id="A0A261EQX3"/>
<dbReference type="RefSeq" id="WP_094723076.1">
    <property type="nucleotide sequence ID" value="NZ_MWWS01000005.1"/>
</dbReference>
<proteinExistence type="predicted"/>
<comment type="caution">
    <text evidence="2">The sequence shown here is derived from an EMBL/GenBank/DDBJ whole genome shotgun (WGS) entry which is preliminary data.</text>
</comment>
<gene>
    <name evidence="2" type="ORF">BOCO_1070</name>
</gene>
<accession>A0A261EQX3</accession>
<feature type="compositionally biased region" description="Polar residues" evidence="1">
    <location>
        <begin position="111"/>
        <end position="134"/>
    </location>
</feature>
<evidence type="ECO:0000256" key="1">
    <source>
        <dbReference type="SAM" id="MobiDB-lite"/>
    </source>
</evidence>